<gene>
    <name evidence="2" type="ORF">GCM10023353_02140</name>
</gene>
<protein>
    <submittedName>
        <fullName evidence="2">YoaK family protein</fullName>
    </submittedName>
</protein>
<keyword evidence="3" id="KW-1185">Reference proteome</keyword>
<feature type="transmembrane region" description="Helical" evidence="1">
    <location>
        <begin position="140"/>
        <end position="162"/>
    </location>
</feature>
<dbReference type="InterPro" id="IPR010699">
    <property type="entry name" value="DUF1275"/>
</dbReference>
<keyword evidence="1" id="KW-1133">Transmembrane helix</keyword>
<evidence type="ECO:0000313" key="3">
    <source>
        <dbReference type="Proteomes" id="UP001500839"/>
    </source>
</evidence>
<accession>A0ABP9C1A5</accession>
<feature type="transmembrane region" description="Helical" evidence="1">
    <location>
        <begin position="174"/>
        <end position="192"/>
    </location>
</feature>
<organism evidence="2 3">
    <name type="scientific">Tomitella cavernea</name>
    <dbReference type="NCBI Taxonomy" id="1387982"/>
    <lineage>
        <taxon>Bacteria</taxon>
        <taxon>Bacillati</taxon>
        <taxon>Actinomycetota</taxon>
        <taxon>Actinomycetes</taxon>
        <taxon>Mycobacteriales</taxon>
        <taxon>Tomitella</taxon>
    </lineage>
</organism>
<proteinExistence type="predicted"/>
<feature type="transmembrane region" description="Helical" evidence="1">
    <location>
        <begin position="90"/>
        <end position="109"/>
    </location>
</feature>
<dbReference type="PANTHER" id="PTHR37314">
    <property type="entry name" value="SLR0142 PROTEIN"/>
    <property type="match status" value="1"/>
</dbReference>
<dbReference type="PANTHER" id="PTHR37314:SF4">
    <property type="entry name" value="UPF0700 TRANSMEMBRANE PROTEIN YOAK"/>
    <property type="match status" value="1"/>
</dbReference>
<keyword evidence="1" id="KW-0472">Membrane</keyword>
<dbReference type="Pfam" id="PF06912">
    <property type="entry name" value="DUF1275"/>
    <property type="match status" value="1"/>
</dbReference>
<evidence type="ECO:0000256" key="1">
    <source>
        <dbReference type="SAM" id="Phobius"/>
    </source>
</evidence>
<sequence length="222" mass="22618">MNSPRKTEIATASALAGLAGFVDAVGFMKIGGYFVAFMSGNTTLAGVSLAEGRFHDFGLAAGLVITFVLGVIAGSLLGRSVGGDGLPHRRRMSVVLTAVAVILLAAVLAEQSTTTAVAVAPLLALAMGVENAVFEHDGKVTIGLTYMTGTLVKLGQSIAALIAREPASPWRRYLTLWGGLGAGTVIGAVSYLAIGTAALWLTVAAAAMAGAALWLTPTLQFE</sequence>
<feature type="transmembrane region" description="Helical" evidence="1">
    <location>
        <begin position="198"/>
        <end position="216"/>
    </location>
</feature>
<dbReference type="Proteomes" id="UP001500839">
    <property type="component" value="Unassembled WGS sequence"/>
</dbReference>
<keyword evidence="1" id="KW-0812">Transmembrane</keyword>
<dbReference type="RefSeq" id="WP_200173160.1">
    <property type="nucleotide sequence ID" value="NZ_BAABKQ010000001.1"/>
</dbReference>
<evidence type="ECO:0000313" key="2">
    <source>
        <dbReference type="EMBL" id="GAA4803478.1"/>
    </source>
</evidence>
<feature type="transmembrane region" description="Helical" evidence="1">
    <location>
        <begin position="116"/>
        <end position="134"/>
    </location>
</feature>
<reference evidence="3" key="1">
    <citation type="journal article" date="2019" name="Int. J. Syst. Evol. Microbiol.">
        <title>The Global Catalogue of Microorganisms (GCM) 10K type strain sequencing project: providing services to taxonomists for standard genome sequencing and annotation.</title>
        <authorList>
            <consortium name="The Broad Institute Genomics Platform"/>
            <consortium name="The Broad Institute Genome Sequencing Center for Infectious Disease"/>
            <person name="Wu L."/>
            <person name="Ma J."/>
        </authorList>
    </citation>
    <scope>NUCLEOTIDE SEQUENCE [LARGE SCALE GENOMIC DNA]</scope>
    <source>
        <strain evidence="3">JCM 18542</strain>
    </source>
</reference>
<comment type="caution">
    <text evidence="2">The sequence shown here is derived from an EMBL/GenBank/DDBJ whole genome shotgun (WGS) entry which is preliminary data.</text>
</comment>
<dbReference type="EMBL" id="BAABKQ010000001">
    <property type="protein sequence ID" value="GAA4803478.1"/>
    <property type="molecule type" value="Genomic_DNA"/>
</dbReference>
<feature type="transmembrane region" description="Helical" evidence="1">
    <location>
        <begin position="57"/>
        <end position="78"/>
    </location>
</feature>
<name>A0ABP9C1A5_9ACTN</name>